<protein>
    <recommendedName>
        <fullName evidence="4">CxC1-like cysteine cluster associated with KDZ transposases domain-containing protein</fullName>
    </recommendedName>
</protein>
<proteinExistence type="predicted"/>
<evidence type="ECO:0000313" key="3">
    <source>
        <dbReference type="Proteomes" id="UP000183567"/>
    </source>
</evidence>
<sequence length="301" mass="34803">MKLHTSRSSLTQIRRQRLIREEKQRQARENNRRLQELLVEAGLEAGHDSFETMDFADETLSQHSDDYTEGNDEPMGGPLLSEFFKTSAQERQPEIRRRVDVRTRKHRHQHAHDAWQEQIPMLVDGYLAWKHHAGSDDDNTIDSNVFHVNSVGIIDFTSALAIQQRPDEPANAALLRVGLLGCSPLQPTIAIRLECLELYHQLRRRQSSFSVQAITRVLCALHNVTYLRQLREQFSNAFDIYLQILQEIRNRVERILGRDSDHWQMNGACPCSTGRANIITRTAPCHGWQFLCEAIGWFRIS</sequence>
<organism evidence="2 3">
    <name type="scientific">Rhizopogon vesiculosus</name>
    <dbReference type="NCBI Taxonomy" id="180088"/>
    <lineage>
        <taxon>Eukaryota</taxon>
        <taxon>Fungi</taxon>
        <taxon>Dikarya</taxon>
        <taxon>Basidiomycota</taxon>
        <taxon>Agaricomycotina</taxon>
        <taxon>Agaricomycetes</taxon>
        <taxon>Agaricomycetidae</taxon>
        <taxon>Boletales</taxon>
        <taxon>Suillineae</taxon>
        <taxon>Rhizopogonaceae</taxon>
        <taxon>Rhizopogon</taxon>
    </lineage>
</organism>
<dbReference type="Proteomes" id="UP000183567">
    <property type="component" value="Unassembled WGS sequence"/>
</dbReference>
<keyword evidence="3" id="KW-1185">Reference proteome</keyword>
<dbReference type="PANTHER" id="PTHR33096">
    <property type="entry name" value="CXC2 DOMAIN-CONTAINING PROTEIN"/>
    <property type="match status" value="1"/>
</dbReference>
<name>A0A1J8Q998_9AGAM</name>
<accession>A0A1J8Q998</accession>
<comment type="caution">
    <text evidence="2">The sequence shown here is derived from an EMBL/GenBank/DDBJ whole genome shotgun (WGS) entry which is preliminary data.</text>
</comment>
<evidence type="ECO:0008006" key="4">
    <source>
        <dbReference type="Google" id="ProtNLM"/>
    </source>
</evidence>
<dbReference type="EMBL" id="LVVM01002146">
    <property type="protein sequence ID" value="OJA17247.1"/>
    <property type="molecule type" value="Genomic_DNA"/>
</dbReference>
<dbReference type="AlphaFoldDB" id="A0A1J8Q998"/>
<evidence type="ECO:0000313" key="2">
    <source>
        <dbReference type="EMBL" id="OJA17247.1"/>
    </source>
</evidence>
<evidence type="ECO:0000256" key="1">
    <source>
        <dbReference type="SAM" id="MobiDB-lite"/>
    </source>
</evidence>
<reference evidence="2 3" key="1">
    <citation type="submission" date="2016-03" db="EMBL/GenBank/DDBJ databases">
        <title>Comparative genomics of the ectomycorrhizal sister species Rhizopogon vinicolor and Rhizopogon vesiculosus (Basidiomycota: Boletales) reveals a divergence of the mating type B locus.</title>
        <authorList>
            <person name="Mujic A.B."/>
            <person name="Kuo A."/>
            <person name="Tritt A."/>
            <person name="Lipzen A."/>
            <person name="Chen C."/>
            <person name="Johnson J."/>
            <person name="Sharma A."/>
            <person name="Barry K."/>
            <person name="Grigoriev I.V."/>
            <person name="Spatafora J.W."/>
        </authorList>
    </citation>
    <scope>NUCLEOTIDE SEQUENCE [LARGE SCALE GENOMIC DNA]</scope>
    <source>
        <strain evidence="2 3">AM-OR11-056</strain>
    </source>
</reference>
<dbReference type="OrthoDB" id="2685521at2759"/>
<feature type="region of interest" description="Disordered" evidence="1">
    <location>
        <begin position="1"/>
        <end position="29"/>
    </location>
</feature>
<gene>
    <name evidence="2" type="ORF">AZE42_13229</name>
</gene>
<feature type="compositionally biased region" description="Polar residues" evidence="1">
    <location>
        <begin position="1"/>
        <end position="13"/>
    </location>
</feature>
<feature type="compositionally biased region" description="Basic and acidic residues" evidence="1">
    <location>
        <begin position="18"/>
        <end position="29"/>
    </location>
</feature>
<dbReference type="PANTHER" id="PTHR33096:SF1">
    <property type="entry name" value="CXC1-LIKE CYSTEINE CLUSTER ASSOCIATED WITH KDZ TRANSPOSASES DOMAIN-CONTAINING PROTEIN"/>
    <property type="match status" value="1"/>
</dbReference>